<proteinExistence type="predicted"/>
<dbReference type="PROSITE" id="PS50878">
    <property type="entry name" value="RT_POL"/>
    <property type="match status" value="1"/>
</dbReference>
<dbReference type="InterPro" id="IPR036691">
    <property type="entry name" value="Endo/exonu/phosph_ase_sf"/>
</dbReference>
<sequence length="2355" mass="268745">MDDEIVKVEEDVLIVDISLIMASPGSDALYGLNTVTSVQGPLHRRPDCENKIDYSDLSTLNENKDFCFYRHISKTEVREALKKMKVGKVVGPDDIPIETKKMPDEWRMSVLIPIFKNKGDVQNSANYREKAYDKVPREVLWRVHEKKGVNNAYIEVIKDMYTGAITCVQTQGGLTKYFSISIGLHQGSAISPYLFALVMDVLTRHLQEDVPWCLLFADDILLIDKTIEGVEGEKRKEKTVALKANKSNSDSSGSESDDFALITRQFKSFLRKKQKHHQNWRKGKDNKFLKGSSDVVCYEFRKPGHVKVDCPTLKTQTSKKKSEEKSKFRKDKKRLQKKFWMDSASYSSEIEPEDETTNLCLMADDHLDQEEVGSHKRPRESMWYLDSGCSRHMTEFRTTGKVTLGDNTTRKVVGSDGLKHNLLSISQLCDKGFIVQFFANSCIKKLGCEILTIHSDHGGEFENERFGDFCEDKGISHNFSAPRTPQQNWIAERKNQTLVEAARAMLAEYSLPKYFWAEAVNTACYVLNMVNVRVKLDKTPYEILKYRTPNLSHLHVFGFKVFIHHNGKSHLGKFDPKSDEGVFLGYSSVGKSFRVFNKKTLMVEETSHVVFDESDPKKPGVEDDDDVGEITTGIENLEKGVGNQNIEGVGDVTQGVENIDLEERVKPSHTLPRDWRYSTNHPKDLIIGDPSDGVRTRHGLRKEVNHSTFISMIEPTNINQALTDEFWILAMQKELNQFVRNDVWELVERPKGQSVVGTKWVFKNKVNDSGVVIRNKARLVAKGYNQIEGIDFEETFAPVARLEAIRVLLAFTCYKRFKLFQMDVKSAFLNGKIKEDVFVEQPPSFESFQFPNHVFKLKRDLYGLKQAPRAWYERLSTFLLEREFFKGSVDTTLFLRKVGDDLLIVQIYVDDILFGFSDKKLCDEFSKIMSREFEMSMMGELSYFLGFNIKQLDDGTFLNQTKYIKDILKKYEMDKAKLINTPMTSSVPLDKDPSGKSVYQKKYKGMVGSLLYLTASRPEIMFSVCLCARFQADPKESHLTNVKKVRGGAAAECSLAFSADDMAALRPPASLRYGGRGGNGVVIREGMRPPYRIPVVEVKGKKEIVEDGSIMRNGELVVPGTLNLDPMKSGDEFLKSCKSFEISRINEDRCGDYSLKTGNGQEWDIALDSVKNPGMGSTIDGMVMDKADKQESVNEVVNAWTKPKHIKIDLNREKVELSEDRVVVKLNSEMEEKNKHVLRHSGGHNKTECPEEVVQGITDQAIIKSVADESNKSIPEANPGVIKSEYGLWIHVQFKTKRFVKANGGGRNMNERQNNGTDNRGTSFVQKVIPAEMKNVDNVSTPGLLFDVMLNNSGEEPVNNNEELDKSKDLVTHYIEEINGEGDNGVKLNDPDLMNVGVGSQYGSNKIKLAKELRSLGLLETGHKKKRRDGRVRGTRKREASLYLKEMVREQDVCFIGLLETKMTCIGRREVDYLIGKDWEFYHVPAAGLSGGMLVLWDKRSVSFVVKDTSAQVIMGDLLIPSLGLWKIAMVYGSRCCKEREDLWRQLEEGLKEPNPSIIGGDFNCILNKEEKRGGKRYTWCNNKEGASRIWERLDRCLVNSLALQRIPSALTRHLARVASDHSPIAFKLDERKQSKKKNIKFEDTWRSYPAARSIVYHSWKTNDFGDHSDILQRKTSRTLKALFFWSKSKCKNLRILKEELKKDILELQNKEAVGVDWTHEDLLLLRSKVHELNVTLNRLATWWNQRAKARWHEDGDINSKMFHNFATARRSGNRVVQIKDVHNNTQEEDAEIEKVFVHFFEAKCQSRTCELTGWPVVSENQKLSQRDAADLCSEFTLAELQASVFQQGNNRSPGMDGVTSSFYKCYWDIVWKTLWEAIKSFLNSGQMSRNWKDTLIVLIAKIKSPLTPSNYRPISLCQTNYKIAVTILVNILKKCISKLITEEQMAFMPGRSIYEHCLLAQEIFHKFKISKNKKGLMALKLDMEQAYDSMGWPALDQILKWYAFACLFSKLLMECVVGVRFSIIINGRNSEWIDAHSGFHQGCPLSPYLFIMCFQLLSNSIEQKGQDLGIRVSPRGPRITHLLYADDVLIFSHVSIWLAKALKKIVEDFCKWTGKRINVSKYQIFFCKVVGYSTKKKITRLFGYKNVKEMSYQGIKLSLNRLKLADFQDMLSNVMDRLNAWGKKNLSLGGKITLISSSLFSMPNFLVTHSLVPKKLLYEVEKLCRNFLWHKPGGEHSMHYVAWEDLCKPRSMGGMGLQSPLMRVGSLRSKLSWDFFQKTESLCYKTIKHKYGDDLMIGSQKKVTSNTWKILLDGGRQLQNITKWAIGRGNKINVLNDIWVLASALTDGLHWWIV</sequence>
<dbReference type="SUPFAM" id="SSF56219">
    <property type="entry name" value="DNase I-like"/>
    <property type="match status" value="1"/>
</dbReference>
<gene>
    <name evidence="3" type="ORF">KFK09_004934</name>
</gene>
<evidence type="ECO:0000259" key="1">
    <source>
        <dbReference type="PROSITE" id="PS50878"/>
    </source>
</evidence>
<dbReference type="Pfam" id="PF07727">
    <property type="entry name" value="RVT_2"/>
    <property type="match status" value="1"/>
</dbReference>
<dbReference type="InterPro" id="IPR057670">
    <property type="entry name" value="SH3_retrovirus"/>
</dbReference>
<dbReference type="PROSITE" id="PS50994">
    <property type="entry name" value="INTEGRASE"/>
    <property type="match status" value="1"/>
</dbReference>
<dbReference type="CDD" id="cd01650">
    <property type="entry name" value="RT_nLTR_like"/>
    <property type="match status" value="1"/>
</dbReference>
<comment type="caution">
    <text evidence="3">The sequence shown here is derived from an EMBL/GenBank/DDBJ whole genome shotgun (WGS) entry which is preliminary data.</text>
</comment>
<name>A0A8T3BUB5_DENNO</name>
<dbReference type="Proteomes" id="UP000829196">
    <property type="component" value="Unassembled WGS sequence"/>
</dbReference>
<dbReference type="InterPro" id="IPR036397">
    <property type="entry name" value="RNaseH_sf"/>
</dbReference>
<feature type="domain" description="Integrase catalytic" evidence="2">
    <location>
        <begin position="374"/>
        <end position="548"/>
    </location>
</feature>
<evidence type="ECO:0000313" key="4">
    <source>
        <dbReference type="Proteomes" id="UP000829196"/>
    </source>
</evidence>
<dbReference type="EMBL" id="JAGYWB010000005">
    <property type="protein sequence ID" value="KAI0522554.1"/>
    <property type="molecule type" value="Genomic_DNA"/>
</dbReference>
<dbReference type="InterPro" id="IPR043502">
    <property type="entry name" value="DNA/RNA_pol_sf"/>
</dbReference>
<dbReference type="OrthoDB" id="783377at2759"/>
<evidence type="ECO:0000259" key="2">
    <source>
        <dbReference type="PROSITE" id="PS50994"/>
    </source>
</evidence>
<dbReference type="GO" id="GO:0003676">
    <property type="term" value="F:nucleic acid binding"/>
    <property type="evidence" value="ECO:0007669"/>
    <property type="project" value="InterPro"/>
</dbReference>
<dbReference type="SUPFAM" id="SSF53098">
    <property type="entry name" value="Ribonuclease H-like"/>
    <property type="match status" value="1"/>
</dbReference>
<dbReference type="Gene3D" id="3.60.10.10">
    <property type="entry name" value="Endonuclease/exonuclease/phosphatase"/>
    <property type="match status" value="1"/>
</dbReference>
<dbReference type="InterPro" id="IPR001584">
    <property type="entry name" value="Integrase_cat-core"/>
</dbReference>
<dbReference type="SMR" id="A0A8T3BUB5"/>
<protein>
    <recommendedName>
        <fullName evidence="5">Retrovirus-related Pol polyprotein from transposon TNT 1-94</fullName>
    </recommendedName>
</protein>
<organism evidence="3 4">
    <name type="scientific">Dendrobium nobile</name>
    <name type="common">Orchid</name>
    <dbReference type="NCBI Taxonomy" id="94219"/>
    <lineage>
        <taxon>Eukaryota</taxon>
        <taxon>Viridiplantae</taxon>
        <taxon>Streptophyta</taxon>
        <taxon>Embryophyta</taxon>
        <taxon>Tracheophyta</taxon>
        <taxon>Spermatophyta</taxon>
        <taxon>Magnoliopsida</taxon>
        <taxon>Liliopsida</taxon>
        <taxon>Asparagales</taxon>
        <taxon>Orchidaceae</taxon>
        <taxon>Epidendroideae</taxon>
        <taxon>Malaxideae</taxon>
        <taxon>Dendrobiinae</taxon>
        <taxon>Dendrobium</taxon>
    </lineage>
</organism>
<reference evidence="3" key="1">
    <citation type="journal article" date="2022" name="Front. Genet.">
        <title>Chromosome-Scale Assembly of the Dendrobium nobile Genome Provides Insights Into the Molecular Mechanism of the Biosynthesis of the Medicinal Active Ingredient of Dendrobium.</title>
        <authorList>
            <person name="Xu Q."/>
            <person name="Niu S.-C."/>
            <person name="Li K.-L."/>
            <person name="Zheng P.-J."/>
            <person name="Zhang X.-J."/>
            <person name="Jia Y."/>
            <person name="Liu Y."/>
            <person name="Niu Y.-X."/>
            <person name="Yu L.-H."/>
            <person name="Chen D.-F."/>
            <person name="Zhang G.-Q."/>
        </authorList>
    </citation>
    <scope>NUCLEOTIDE SEQUENCE</scope>
    <source>
        <tissue evidence="3">Leaf</tissue>
    </source>
</reference>
<evidence type="ECO:0000313" key="3">
    <source>
        <dbReference type="EMBL" id="KAI0522554.1"/>
    </source>
</evidence>
<evidence type="ECO:0008006" key="5">
    <source>
        <dbReference type="Google" id="ProtNLM"/>
    </source>
</evidence>
<dbReference type="InterPro" id="IPR013103">
    <property type="entry name" value="RVT_2"/>
</dbReference>
<dbReference type="SUPFAM" id="SSF56672">
    <property type="entry name" value="DNA/RNA polymerases"/>
    <property type="match status" value="2"/>
</dbReference>
<dbReference type="Pfam" id="PF25597">
    <property type="entry name" value="SH3_retrovirus"/>
    <property type="match status" value="1"/>
</dbReference>
<dbReference type="PANTHER" id="PTHR19446">
    <property type="entry name" value="REVERSE TRANSCRIPTASES"/>
    <property type="match status" value="1"/>
</dbReference>
<keyword evidence="4" id="KW-1185">Reference proteome</keyword>
<dbReference type="Pfam" id="PF00078">
    <property type="entry name" value="RVT_1"/>
    <property type="match status" value="2"/>
</dbReference>
<dbReference type="InterPro" id="IPR012337">
    <property type="entry name" value="RNaseH-like_sf"/>
</dbReference>
<dbReference type="InterPro" id="IPR000477">
    <property type="entry name" value="RT_dom"/>
</dbReference>
<dbReference type="GO" id="GO:0015074">
    <property type="term" value="P:DNA integration"/>
    <property type="evidence" value="ECO:0007669"/>
    <property type="project" value="InterPro"/>
</dbReference>
<accession>A0A8T3BUB5</accession>
<dbReference type="Gene3D" id="3.30.420.10">
    <property type="entry name" value="Ribonuclease H-like superfamily/Ribonuclease H"/>
    <property type="match status" value="1"/>
</dbReference>
<feature type="domain" description="Reverse transcriptase" evidence="1">
    <location>
        <begin position="1881"/>
        <end position="2158"/>
    </location>
</feature>